<evidence type="ECO:0000256" key="2">
    <source>
        <dbReference type="ARBA" id="ARBA00010427"/>
    </source>
</evidence>
<protein>
    <recommendedName>
        <fullName evidence="6">Cell division control protein 73 C-terminal domain-containing protein</fullName>
    </recommendedName>
</protein>
<feature type="region of interest" description="Disordered" evidence="5">
    <location>
        <begin position="1"/>
        <end position="63"/>
    </location>
</feature>
<keyword evidence="4" id="KW-0539">Nucleus</keyword>
<comment type="subcellular location">
    <subcellularLocation>
        <location evidence="1">Nucleus</location>
    </subcellularLocation>
</comment>
<feature type="non-terminal residue" evidence="7">
    <location>
        <position position="130"/>
    </location>
</feature>
<evidence type="ECO:0000256" key="3">
    <source>
        <dbReference type="ARBA" id="ARBA00023163"/>
    </source>
</evidence>
<sequence length="130" mass="12512">PPPPPPPPSSSGAKGAATAAVKSHASGSGSAGSSEVAATGGSGRGSGAGAGVAAGKSADGVKKGGVPIIVVPSGLTSMINMYNAKSFLEEGRFVPAAKAQAAAIFGDWEVPCVVFASVSRSCRRGPTFLT</sequence>
<dbReference type="PANTHER" id="PTHR12466:SF8">
    <property type="entry name" value="PARAFIBROMIN"/>
    <property type="match status" value="1"/>
</dbReference>
<dbReference type="InterPro" id="IPR038103">
    <property type="entry name" value="CDC73_C_sf"/>
</dbReference>
<dbReference type="Pfam" id="PF05179">
    <property type="entry name" value="CDC73_C"/>
    <property type="match status" value="1"/>
</dbReference>
<dbReference type="GO" id="GO:0032968">
    <property type="term" value="P:positive regulation of transcription elongation by RNA polymerase II"/>
    <property type="evidence" value="ECO:0007669"/>
    <property type="project" value="TreeGrafter"/>
</dbReference>
<comment type="similarity">
    <text evidence="2">Belongs to the CDC73 family.</text>
</comment>
<keyword evidence="3" id="KW-0804">Transcription</keyword>
<feature type="compositionally biased region" description="Low complexity" evidence="5">
    <location>
        <begin position="53"/>
        <end position="63"/>
    </location>
</feature>
<evidence type="ECO:0000256" key="1">
    <source>
        <dbReference type="ARBA" id="ARBA00004123"/>
    </source>
</evidence>
<dbReference type="EMBL" id="BNCP01000023">
    <property type="protein sequence ID" value="GIL82170.1"/>
    <property type="molecule type" value="Genomic_DNA"/>
</dbReference>
<dbReference type="Gene3D" id="3.40.50.11990">
    <property type="entry name" value="RNA polymerase II accessory factor, Cdc73 C-terminal domain"/>
    <property type="match status" value="1"/>
</dbReference>
<comment type="caution">
    <text evidence="7">The sequence shown here is derived from an EMBL/GenBank/DDBJ whole genome shotgun (WGS) entry which is preliminary data.</text>
</comment>
<gene>
    <name evidence="7" type="ORF">Vretifemale_11094</name>
</gene>
<feature type="domain" description="Cell division control protein 73 C-terminal" evidence="6">
    <location>
        <begin position="66"/>
        <end position="102"/>
    </location>
</feature>
<feature type="compositionally biased region" description="Low complexity" evidence="5">
    <location>
        <begin position="19"/>
        <end position="39"/>
    </location>
</feature>
<organism evidence="7 8">
    <name type="scientific">Volvox reticuliferus</name>
    <dbReference type="NCBI Taxonomy" id="1737510"/>
    <lineage>
        <taxon>Eukaryota</taxon>
        <taxon>Viridiplantae</taxon>
        <taxon>Chlorophyta</taxon>
        <taxon>core chlorophytes</taxon>
        <taxon>Chlorophyceae</taxon>
        <taxon>CS clade</taxon>
        <taxon>Chlamydomonadales</taxon>
        <taxon>Volvocaceae</taxon>
        <taxon>Volvox</taxon>
    </lineage>
</organism>
<evidence type="ECO:0000313" key="8">
    <source>
        <dbReference type="Proteomes" id="UP000747110"/>
    </source>
</evidence>
<evidence type="ECO:0000313" key="7">
    <source>
        <dbReference type="EMBL" id="GIL82170.1"/>
    </source>
</evidence>
<dbReference type="GO" id="GO:0016593">
    <property type="term" value="C:Cdc73/Paf1 complex"/>
    <property type="evidence" value="ECO:0007669"/>
    <property type="project" value="InterPro"/>
</dbReference>
<reference evidence="7" key="1">
    <citation type="journal article" date="2021" name="Proc. Natl. Acad. Sci. U.S.A.">
        <title>Three genomes in the algal genus Volvox reveal the fate of a haploid sex-determining region after a transition to homothallism.</title>
        <authorList>
            <person name="Yamamoto K."/>
            <person name="Hamaji T."/>
            <person name="Kawai-Toyooka H."/>
            <person name="Matsuzaki R."/>
            <person name="Takahashi F."/>
            <person name="Nishimura Y."/>
            <person name="Kawachi M."/>
            <person name="Noguchi H."/>
            <person name="Minakuchi Y."/>
            <person name="Umen J.G."/>
            <person name="Toyoda A."/>
            <person name="Nozaki H."/>
        </authorList>
    </citation>
    <scope>NUCLEOTIDE SEQUENCE</scope>
    <source>
        <strain evidence="7">NIES-3786</strain>
    </source>
</reference>
<dbReference type="GO" id="GO:0006368">
    <property type="term" value="P:transcription elongation by RNA polymerase II"/>
    <property type="evidence" value="ECO:0007669"/>
    <property type="project" value="InterPro"/>
</dbReference>
<evidence type="ECO:0000259" key="6">
    <source>
        <dbReference type="Pfam" id="PF05179"/>
    </source>
</evidence>
<dbReference type="InterPro" id="IPR031336">
    <property type="entry name" value="CDC73_C"/>
</dbReference>
<dbReference type="PANTHER" id="PTHR12466">
    <property type="entry name" value="CDC73 DOMAIN PROTEIN"/>
    <property type="match status" value="1"/>
</dbReference>
<accession>A0A8J4CJD6</accession>
<name>A0A8J4CJD6_9CHLO</name>
<dbReference type="InterPro" id="IPR007852">
    <property type="entry name" value="Cdc73/Parafibromin"/>
</dbReference>
<evidence type="ECO:0000256" key="4">
    <source>
        <dbReference type="ARBA" id="ARBA00023242"/>
    </source>
</evidence>
<evidence type="ECO:0000256" key="5">
    <source>
        <dbReference type="SAM" id="MobiDB-lite"/>
    </source>
</evidence>
<keyword evidence="8" id="KW-1185">Reference proteome</keyword>
<dbReference type="GO" id="GO:0000993">
    <property type="term" value="F:RNA polymerase II complex binding"/>
    <property type="evidence" value="ECO:0007669"/>
    <property type="project" value="TreeGrafter"/>
</dbReference>
<dbReference type="AlphaFoldDB" id="A0A8J4CJD6"/>
<proteinExistence type="inferred from homology"/>
<dbReference type="Proteomes" id="UP000747110">
    <property type="component" value="Unassembled WGS sequence"/>
</dbReference>
<feature type="compositionally biased region" description="Gly residues" evidence="5">
    <location>
        <begin position="40"/>
        <end position="52"/>
    </location>
</feature>